<dbReference type="InterPro" id="IPR000415">
    <property type="entry name" value="Nitroreductase-like"/>
</dbReference>
<evidence type="ECO:0000256" key="1">
    <source>
        <dbReference type="ARBA" id="ARBA00007118"/>
    </source>
</evidence>
<evidence type="ECO:0000313" key="5">
    <source>
        <dbReference type="Proteomes" id="UP000253501"/>
    </source>
</evidence>
<dbReference type="AlphaFoldDB" id="A0A367PRA0"/>
<dbReference type="InterPro" id="IPR029479">
    <property type="entry name" value="Nitroreductase"/>
</dbReference>
<dbReference type="PANTHER" id="PTHR43673">
    <property type="entry name" value="NAD(P)H NITROREDUCTASE YDGI-RELATED"/>
    <property type="match status" value="1"/>
</dbReference>
<keyword evidence="2" id="KW-0560">Oxidoreductase</keyword>
<name>A0A367PRA0_CUPNE</name>
<dbReference type="GO" id="GO:0016491">
    <property type="term" value="F:oxidoreductase activity"/>
    <property type="evidence" value="ECO:0007669"/>
    <property type="project" value="UniProtKB-KW"/>
</dbReference>
<dbReference type="SUPFAM" id="SSF55469">
    <property type="entry name" value="FMN-dependent nitroreductase-like"/>
    <property type="match status" value="1"/>
</dbReference>
<dbReference type="CDD" id="cd02138">
    <property type="entry name" value="TdsD-like"/>
    <property type="match status" value="1"/>
</dbReference>
<dbReference type="Pfam" id="PF00881">
    <property type="entry name" value="Nitroreductase"/>
    <property type="match status" value="1"/>
</dbReference>
<dbReference type="RefSeq" id="WP_114130170.1">
    <property type="nucleotide sequence ID" value="NZ_CAXUOZ020000003.1"/>
</dbReference>
<evidence type="ECO:0000259" key="3">
    <source>
        <dbReference type="Pfam" id="PF00881"/>
    </source>
</evidence>
<comment type="caution">
    <text evidence="4">The sequence shown here is derived from an EMBL/GenBank/DDBJ whole genome shotgun (WGS) entry which is preliminary data.</text>
</comment>
<dbReference type="Proteomes" id="UP000253501">
    <property type="component" value="Unassembled WGS sequence"/>
</dbReference>
<proteinExistence type="inferred from homology"/>
<protein>
    <submittedName>
        <fullName evidence="4">Nitroreductase family protein</fullName>
    </submittedName>
</protein>
<feature type="domain" description="Nitroreductase" evidence="3">
    <location>
        <begin position="17"/>
        <end position="162"/>
    </location>
</feature>
<accession>A0A367PRA0</accession>
<reference evidence="4 5" key="1">
    <citation type="submission" date="2018-04" db="EMBL/GenBank/DDBJ databases">
        <title>Cupriavidus necator CR12 genome sequencing and assembly.</title>
        <authorList>
            <person name="Ben Fekih I."/>
            <person name="Mazhar H.S."/>
            <person name="Bello S.K."/>
            <person name="Rensing C."/>
        </authorList>
    </citation>
    <scope>NUCLEOTIDE SEQUENCE [LARGE SCALE GENOMIC DNA]</scope>
    <source>
        <strain evidence="4 5">CR12</strain>
    </source>
</reference>
<sequence length="199" mass="22419">MSQPRISEHDIHPLFLQRWSPRAFTGEAIDEATLLRFFEAARWAPSGYNAQPWRFLYARRDTPEWQPVFAALSEYNQGWATRASALVVILSRKVWTPPGKTEPQAITTHSFDAGAAWANLALQVTLSGWHAHGIGGFDKDALRAALDVPQDYAIEAVAAIGKQGDKAQLPEALQAREYPNQRHPLRQLVRQGRFTFETE</sequence>
<evidence type="ECO:0000313" key="4">
    <source>
        <dbReference type="EMBL" id="RCJ10432.1"/>
    </source>
</evidence>
<evidence type="ECO:0000256" key="2">
    <source>
        <dbReference type="ARBA" id="ARBA00023002"/>
    </source>
</evidence>
<gene>
    <name evidence="4" type="ORF">DDK22_00210</name>
</gene>
<comment type="similarity">
    <text evidence="1">Belongs to the nitroreductase family.</text>
</comment>
<dbReference type="EMBL" id="QDHA01000001">
    <property type="protein sequence ID" value="RCJ10432.1"/>
    <property type="molecule type" value="Genomic_DNA"/>
</dbReference>
<dbReference type="Gene3D" id="3.40.109.10">
    <property type="entry name" value="NADH Oxidase"/>
    <property type="match status" value="1"/>
</dbReference>
<organism evidence="4 5">
    <name type="scientific">Cupriavidus necator</name>
    <name type="common">Alcaligenes eutrophus</name>
    <name type="synonym">Ralstonia eutropha</name>
    <dbReference type="NCBI Taxonomy" id="106590"/>
    <lineage>
        <taxon>Bacteria</taxon>
        <taxon>Pseudomonadati</taxon>
        <taxon>Pseudomonadota</taxon>
        <taxon>Betaproteobacteria</taxon>
        <taxon>Burkholderiales</taxon>
        <taxon>Burkholderiaceae</taxon>
        <taxon>Cupriavidus</taxon>
    </lineage>
</organism>
<dbReference type="PANTHER" id="PTHR43673:SF10">
    <property type="entry name" value="NADH DEHYDROGENASE_NAD(P)H NITROREDUCTASE XCC3605-RELATED"/>
    <property type="match status" value="1"/>
</dbReference>